<dbReference type="eggNOG" id="COG3668">
    <property type="taxonomic scope" value="Bacteria"/>
</dbReference>
<evidence type="ECO:0008006" key="4">
    <source>
        <dbReference type="Google" id="ProtNLM"/>
    </source>
</evidence>
<name>W7UW68_RUMFL</name>
<dbReference type="Proteomes" id="UP000019365">
    <property type="component" value="Unassembled WGS sequence"/>
</dbReference>
<proteinExistence type="predicted"/>
<gene>
    <name evidence="2" type="ORF">RF007C_00490</name>
</gene>
<accession>W7UW68</accession>
<dbReference type="EMBL" id="ATAX01000034">
    <property type="protein sequence ID" value="EWM52592.1"/>
    <property type="molecule type" value="Genomic_DNA"/>
</dbReference>
<dbReference type="InterPro" id="IPR007712">
    <property type="entry name" value="RelE/ParE_toxin"/>
</dbReference>
<dbReference type="RefSeq" id="WP_037300842.1">
    <property type="nucleotide sequence ID" value="NZ_ATAX01000034.1"/>
</dbReference>
<organism evidence="2 3">
    <name type="scientific">Ruminococcus flavefaciens 007c</name>
    <dbReference type="NCBI Taxonomy" id="1341157"/>
    <lineage>
        <taxon>Bacteria</taxon>
        <taxon>Bacillati</taxon>
        <taxon>Bacillota</taxon>
        <taxon>Clostridia</taxon>
        <taxon>Eubacteriales</taxon>
        <taxon>Oscillospiraceae</taxon>
        <taxon>Ruminococcus</taxon>
    </lineage>
</organism>
<evidence type="ECO:0000256" key="1">
    <source>
        <dbReference type="ARBA" id="ARBA00022649"/>
    </source>
</evidence>
<dbReference type="Pfam" id="PF05016">
    <property type="entry name" value="ParE_toxin"/>
    <property type="match status" value="1"/>
</dbReference>
<sequence>MDNAKEYTIEFLTTALQDMTEIVSTFIMLGSKQGAIRIKAKFNEAAEQIPRFPYSGITVPDDKLSKSGFRIIVIEKYLMFYKVFDNESKVIVYHIINVTRDYPTFMKQIYHLGE</sequence>
<comment type="caution">
    <text evidence="2">The sequence shown here is derived from an EMBL/GenBank/DDBJ whole genome shotgun (WGS) entry which is preliminary data.</text>
</comment>
<dbReference type="InterPro" id="IPR035093">
    <property type="entry name" value="RelE/ParE_toxin_dom_sf"/>
</dbReference>
<evidence type="ECO:0000313" key="3">
    <source>
        <dbReference type="Proteomes" id="UP000019365"/>
    </source>
</evidence>
<dbReference type="Gene3D" id="3.30.2310.20">
    <property type="entry name" value="RelE-like"/>
    <property type="match status" value="1"/>
</dbReference>
<reference evidence="2 3" key="1">
    <citation type="journal article" date="2014" name="PLoS ONE">
        <title>Rumen cellulosomics: divergent fiber-degrading strategies revealed by comparative genome-wide analysis of six ruminococcal strains.</title>
        <authorList>
            <person name="Dassa B."/>
            <person name="Borovok I."/>
            <person name="Ruimy-Israeli V."/>
            <person name="Lamed R."/>
            <person name="Flint H.J."/>
            <person name="Duncan S.H."/>
            <person name="Henrissat B."/>
            <person name="Coutinho P."/>
            <person name="Morrison M."/>
            <person name="Mosoni P."/>
            <person name="Yeoman C.J."/>
            <person name="White B.A."/>
            <person name="Bayer E.A."/>
        </authorList>
    </citation>
    <scope>NUCLEOTIDE SEQUENCE [LARGE SCALE GENOMIC DNA]</scope>
    <source>
        <strain evidence="2 3">007c</strain>
    </source>
</reference>
<dbReference type="AlphaFoldDB" id="W7UW68"/>
<keyword evidence="3" id="KW-1185">Reference proteome</keyword>
<evidence type="ECO:0000313" key="2">
    <source>
        <dbReference type="EMBL" id="EWM52592.1"/>
    </source>
</evidence>
<dbReference type="OrthoDB" id="9806083at2"/>
<dbReference type="PATRIC" id="fig|1341157.4.peg.2783"/>
<protein>
    <recommendedName>
        <fullName evidence="4">Plasmid stabilization protein</fullName>
    </recommendedName>
</protein>
<keyword evidence="1" id="KW-1277">Toxin-antitoxin system</keyword>